<organism evidence="27 28">
    <name type="scientific">Dialister micraerophilus UPII 345-E</name>
    <dbReference type="NCBI Taxonomy" id="910314"/>
    <lineage>
        <taxon>Bacteria</taxon>
        <taxon>Bacillati</taxon>
        <taxon>Bacillota</taxon>
        <taxon>Negativicutes</taxon>
        <taxon>Veillonellales</taxon>
        <taxon>Veillonellaceae</taxon>
        <taxon>Dialister</taxon>
    </lineage>
</organism>
<dbReference type="InterPro" id="IPR000086">
    <property type="entry name" value="NUDIX_hydrolase_dom"/>
</dbReference>
<dbReference type="GO" id="GO:0046872">
    <property type="term" value="F:metal ion binding"/>
    <property type="evidence" value="ECO:0007669"/>
    <property type="project" value="UniProtKB-KW"/>
</dbReference>
<comment type="caution">
    <text evidence="27">The sequence shown here is derived from an EMBL/GenBank/DDBJ whole genome shotgun (WGS) entry which is preliminary data.</text>
</comment>
<evidence type="ECO:0000256" key="12">
    <source>
        <dbReference type="ARBA" id="ARBA00024486"/>
    </source>
</evidence>
<dbReference type="CDD" id="cd03427">
    <property type="entry name" value="NUDIX_MTH1_Nudt1"/>
    <property type="match status" value="1"/>
</dbReference>
<dbReference type="EMBL" id="AENT01000001">
    <property type="protein sequence ID" value="EFR43359.1"/>
    <property type="molecule type" value="Genomic_DNA"/>
</dbReference>
<evidence type="ECO:0000256" key="16">
    <source>
        <dbReference type="ARBA" id="ARBA00029673"/>
    </source>
</evidence>
<dbReference type="GO" id="GO:0042262">
    <property type="term" value="P:DNA protection"/>
    <property type="evidence" value="ECO:0007669"/>
    <property type="project" value="InterPro"/>
</dbReference>
<dbReference type="PANTHER" id="PTHR43758:SF2">
    <property type="entry name" value="OXIDIZED PURINE NUCLEOSIDE TRIPHOSPHATE HYDROLASE"/>
    <property type="match status" value="1"/>
</dbReference>
<evidence type="ECO:0000256" key="5">
    <source>
        <dbReference type="ARBA" id="ARBA00022490"/>
    </source>
</evidence>
<dbReference type="PROSITE" id="PS00893">
    <property type="entry name" value="NUDIX_BOX"/>
    <property type="match status" value="1"/>
</dbReference>
<keyword evidence="5" id="KW-0963">Cytoplasm</keyword>
<comment type="catalytic activity">
    <reaction evidence="22">
        <text>O(6)-methyl-dGTP + H2O = O(6)-methyl-dGMP + diphosphate + H(+)</text>
        <dbReference type="Rhea" id="RHEA:67600"/>
        <dbReference type="ChEBI" id="CHEBI:15377"/>
        <dbReference type="ChEBI" id="CHEBI:15378"/>
        <dbReference type="ChEBI" id="CHEBI:33019"/>
        <dbReference type="ChEBI" id="CHEBI:169974"/>
        <dbReference type="ChEBI" id="CHEBI:169975"/>
    </reaction>
    <physiologicalReaction direction="left-to-right" evidence="22">
        <dbReference type="Rhea" id="RHEA:67601"/>
    </physiologicalReaction>
</comment>
<evidence type="ECO:0000256" key="1">
    <source>
        <dbReference type="ARBA" id="ARBA00001946"/>
    </source>
</evidence>
<dbReference type="OrthoDB" id="9804563at2"/>
<comment type="subcellular location">
    <subcellularLocation>
        <location evidence="2">Cytoplasm</location>
    </subcellularLocation>
</comment>
<evidence type="ECO:0000256" key="4">
    <source>
        <dbReference type="ARBA" id="ARBA00011245"/>
    </source>
</evidence>
<comment type="catalytic activity">
    <reaction evidence="13">
        <text>2-oxo-ATP + H2O = 2-oxo-AMP + diphosphate + H(+)</text>
        <dbReference type="Rhea" id="RHEA:67392"/>
        <dbReference type="ChEBI" id="CHEBI:15377"/>
        <dbReference type="ChEBI" id="CHEBI:15378"/>
        <dbReference type="ChEBI" id="CHEBI:33019"/>
        <dbReference type="ChEBI" id="CHEBI:71395"/>
        <dbReference type="ChEBI" id="CHEBI:172878"/>
    </reaction>
    <physiologicalReaction direction="left-to-right" evidence="13">
        <dbReference type="Rhea" id="RHEA:67393"/>
    </physiologicalReaction>
</comment>
<reference evidence="27 28" key="1">
    <citation type="submission" date="2010-11" db="EMBL/GenBank/DDBJ databases">
        <authorList>
            <person name="Durkin A.S."/>
            <person name="Madupu R."/>
            <person name="Torralba M."/>
            <person name="Gillis M."/>
            <person name="Methe B."/>
            <person name="Sutton G."/>
            <person name="Nelson K.E."/>
        </authorList>
    </citation>
    <scope>NUCLEOTIDE SEQUENCE [LARGE SCALE GENOMIC DNA]</scope>
    <source>
        <strain evidence="27 28">UPII 345-E</strain>
    </source>
</reference>
<dbReference type="GO" id="GO:0008413">
    <property type="term" value="F:8-oxo-7,8-dihydroguanosine triphosphate pyrophosphatase activity"/>
    <property type="evidence" value="ECO:0007669"/>
    <property type="project" value="InterPro"/>
</dbReference>
<evidence type="ECO:0000313" key="27">
    <source>
        <dbReference type="EMBL" id="EFR43359.1"/>
    </source>
</evidence>
<dbReference type="PRINTS" id="PR01403">
    <property type="entry name" value="8OXTPHPHTASE"/>
</dbReference>
<evidence type="ECO:0000256" key="18">
    <source>
        <dbReference type="ARBA" id="ARBA00030682"/>
    </source>
</evidence>
<keyword evidence="8" id="KW-0460">Magnesium</keyword>
<dbReference type="Pfam" id="PF00293">
    <property type="entry name" value="NUDIX"/>
    <property type="match status" value="1"/>
</dbReference>
<evidence type="ECO:0000256" key="6">
    <source>
        <dbReference type="ARBA" id="ARBA00022723"/>
    </source>
</evidence>
<dbReference type="GO" id="GO:0008828">
    <property type="term" value="F:dATP diphosphatase activity"/>
    <property type="evidence" value="ECO:0007669"/>
    <property type="project" value="UniProtKB-EC"/>
</dbReference>
<evidence type="ECO:0000256" key="25">
    <source>
        <dbReference type="RuleBase" id="RU003476"/>
    </source>
</evidence>
<evidence type="ECO:0000256" key="11">
    <source>
        <dbReference type="ARBA" id="ARBA00024459"/>
    </source>
</evidence>
<comment type="similarity">
    <text evidence="3 25">Belongs to the Nudix hydrolase family.</text>
</comment>
<evidence type="ECO:0000256" key="15">
    <source>
        <dbReference type="ARBA" id="ARBA00026218"/>
    </source>
</evidence>
<evidence type="ECO:0000259" key="26">
    <source>
        <dbReference type="PROSITE" id="PS51462"/>
    </source>
</evidence>
<dbReference type="RefSeq" id="WP_007553702.1">
    <property type="nucleotide sequence ID" value="NZ_AENT01000001.1"/>
</dbReference>
<dbReference type="InterPro" id="IPR015797">
    <property type="entry name" value="NUDIX_hydrolase-like_dom_sf"/>
</dbReference>
<dbReference type="Proteomes" id="UP000004594">
    <property type="component" value="Unassembled WGS sequence"/>
</dbReference>
<dbReference type="AlphaFoldDB" id="E4L7D1"/>
<dbReference type="Gene3D" id="3.90.79.10">
    <property type="entry name" value="Nucleoside Triphosphate Pyrophosphohydrolase"/>
    <property type="match status" value="1"/>
</dbReference>
<dbReference type="InterPro" id="IPR020084">
    <property type="entry name" value="NUDIX_hydrolase_CS"/>
</dbReference>
<evidence type="ECO:0000256" key="20">
    <source>
        <dbReference type="ARBA" id="ARBA00032071"/>
    </source>
</evidence>
<accession>E4L7D1</accession>
<dbReference type="PROSITE" id="PS51462">
    <property type="entry name" value="NUDIX"/>
    <property type="match status" value="1"/>
</dbReference>
<sequence>MRATSLVFPIYDDGKVLLGRKKRGMGFGKWNGFGGKIEDGETMRECAIRELYEECGISAAVEDLEFVADIYFDQPSDRSWSHPGAIYFLRKWKGTFTSSDEMEPRVFSLEDFPYDEMWQADKIWLPMIFSGRTVKGLITFDSDGSTVLSYSFEDAILSDDDKRYDCK</sequence>
<evidence type="ECO:0000256" key="7">
    <source>
        <dbReference type="ARBA" id="ARBA00022801"/>
    </source>
</evidence>
<evidence type="ECO:0000256" key="19">
    <source>
        <dbReference type="ARBA" id="ARBA00031927"/>
    </source>
</evidence>
<comment type="catalytic activity">
    <reaction evidence="23">
        <text>N(6)-methyl-dATP + H2O = N(6)-methyl-dAMP + diphosphate + H(+)</text>
        <dbReference type="Rhea" id="RHEA:67604"/>
        <dbReference type="ChEBI" id="CHEBI:15377"/>
        <dbReference type="ChEBI" id="CHEBI:15378"/>
        <dbReference type="ChEBI" id="CHEBI:33019"/>
        <dbReference type="ChEBI" id="CHEBI:169976"/>
        <dbReference type="ChEBI" id="CHEBI:172872"/>
    </reaction>
    <physiologicalReaction direction="left-to-right" evidence="23">
        <dbReference type="Rhea" id="RHEA:67605"/>
    </physiologicalReaction>
</comment>
<evidence type="ECO:0000256" key="8">
    <source>
        <dbReference type="ARBA" id="ARBA00022842"/>
    </source>
</evidence>
<dbReference type="eggNOG" id="COG1051">
    <property type="taxonomic scope" value="Bacteria"/>
</dbReference>
<evidence type="ECO:0000256" key="21">
    <source>
        <dbReference type="ARBA" id="ARBA00048002"/>
    </source>
</evidence>
<comment type="catalytic activity">
    <reaction evidence="10">
        <text>8-oxo-dATP + H2O = 8-oxo-dAMP + diphosphate + H(+)</text>
        <dbReference type="Rhea" id="RHEA:65396"/>
        <dbReference type="ChEBI" id="CHEBI:15377"/>
        <dbReference type="ChEBI" id="CHEBI:15378"/>
        <dbReference type="ChEBI" id="CHEBI:33019"/>
        <dbReference type="ChEBI" id="CHEBI:71361"/>
        <dbReference type="ChEBI" id="CHEBI:172871"/>
    </reaction>
    <physiologicalReaction direction="left-to-right" evidence="10">
        <dbReference type="Rhea" id="RHEA:65397"/>
    </physiologicalReaction>
</comment>
<comment type="catalytic activity">
    <reaction evidence="21">
        <text>N(6)-methyl-ATP + H2O = N(6)-methyl-AMP + diphosphate + H(+)</text>
        <dbReference type="Rhea" id="RHEA:67608"/>
        <dbReference type="ChEBI" id="CHEBI:15377"/>
        <dbReference type="ChEBI" id="CHEBI:15378"/>
        <dbReference type="ChEBI" id="CHEBI:33019"/>
        <dbReference type="ChEBI" id="CHEBI:144842"/>
        <dbReference type="ChEBI" id="CHEBI:172873"/>
    </reaction>
    <physiologicalReaction direction="left-to-right" evidence="21">
        <dbReference type="Rhea" id="RHEA:67609"/>
    </physiologicalReaction>
</comment>
<gene>
    <name evidence="27" type="ORF">HMPREF9220_1280</name>
</gene>
<proteinExistence type="inferred from homology"/>
<comment type="catalytic activity">
    <reaction evidence="11">
        <text>2-oxo-dATP + H2O = 2-oxo-dAMP + diphosphate + H(+)</text>
        <dbReference type="Rhea" id="RHEA:31583"/>
        <dbReference type="ChEBI" id="CHEBI:15377"/>
        <dbReference type="ChEBI" id="CHEBI:15378"/>
        <dbReference type="ChEBI" id="CHEBI:33019"/>
        <dbReference type="ChEBI" id="CHEBI:63212"/>
        <dbReference type="ChEBI" id="CHEBI:77897"/>
        <dbReference type="EC" id="3.6.1.56"/>
    </reaction>
    <physiologicalReaction direction="left-to-right" evidence="11">
        <dbReference type="Rhea" id="RHEA:31584"/>
    </physiologicalReaction>
</comment>
<evidence type="ECO:0000256" key="2">
    <source>
        <dbReference type="ARBA" id="ARBA00004496"/>
    </source>
</evidence>
<evidence type="ECO:0000256" key="3">
    <source>
        <dbReference type="ARBA" id="ARBA00005582"/>
    </source>
</evidence>
<evidence type="ECO:0000256" key="23">
    <source>
        <dbReference type="ARBA" id="ARBA00049032"/>
    </source>
</evidence>
<dbReference type="PANTHER" id="PTHR43758">
    <property type="entry name" value="7,8-DIHYDRO-8-OXOGUANINE TRIPHOSPHATASE"/>
    <property type="match status" value="1"/>
</dbReference>
<keyword evidence="9" id="KW-0694">RNA-binding</keyword>
<dbReference type="GO" id="GO:0003723">
    <property type="term" value="F:RNA binding"/>
    <property type="evidence" value="ECO:0007669"/>
    <property type="project" value="UniProtKB-KW"/>
</dbReference>
<evidence type="ECO:0000256" key="10">
    <source>
        <dbReference type="ARBA" id="ARBA00024448"/>
    </source>
</evidence>
<evidence type="ECO:0000256" key="22">
    <source>
        <dbReference type="ARBA" id="ARBA00048894"/>
    </source>
</evidence>
<comment type="subunit">
    <text evidence="4">Monomer.</text>
</comment>
<dbReference type="PRINTS" id="PR00502">
    <property type="entry name" value="NUDIXFAMILY"/>
</dbReference>
<name>E4L7D1_9FIRM</name>
<dbReference type="EC" id="3.6.1.56" evidence="14"/>
<dbReference type="InterPro" id="IPR020476">
    <property type="entry name" value="Nudix_hydrolase"/>
</dbReference>
<keyword evidence="6" id="KW-0479">Metal-binding</keyword>
<keyword evidence="7 25" id="KW-0378">Hydrolase</keyword>
<evidence type="ECO:0000256" key="13">
    <source>
        <dbReference type="ARBA" id="ARBA00024596"/>
    </source>
</evidence>
<feature type="domain" description="Nudix hydrolase" evidence="26">
    <location>
        <begin position="1"/>
        <end position="139"/>
    </location>
</feature>
<evidence type="ECO:0000256" key="9">
    <source>
        <dbReference type="ARBA" id="ARBA00022884"/>
    </source>
</evidence>
<comment type="cofactor">
    <cofactor evidence="1">
        <name>Mg(2+)</name>
        <dbReference type="ChEBI" id="CHEBI:18420"/>
    </cofactor>
</comment>
<evidence type="ECO:0000313" key="28">
    <source>
        <dbReference type="Proteomes" id="UP000004594"/>
    </source>
</evidence>
<dbReference type="GO" id="GO:0005737">
    <property type="term" value="C:cytoplasm"/>
    <property type="evidence" value="ECO:0007669"/>
    <property type="project" value="UniProtKB-SubCell"/>
</dbReference>
<evidence type="ECO:0000256" key="14">
    <source>
        <dbReference type="ARBA" id="ARBA00026103"/>
    </source>
</evidence>
<dbReference type="SUPFAM" id="SSF55811">
    <property type="entry name" value="Nudix"/>
    <property type="match status" value="1"/>
</dbReference>
<protein>
    <recommendedName>
        <fullName evidence="15">Oxidized purine nucleoside triphosphate hydrolase</fullName>
        <ecNumber evidence="14">3.6.1.56</ecNumber>
    </recommendedName>
    <alternativeName>
        <fullName evidence="19">2-hydroxy-dATP diphosphatase</fullName>
    </alternativeName>
    <alternativeName>
        <fullName evidence="18">7,8-dihydro-8-oxoguanine triphosphatase</fullName>
    </alternativeName>
    <alternativeName>
        <fullName evidence="17">8-oxo-dGTPase</fullName>
    </alternativeName>
    <alternativeName>
        <fullName evidence="20">Methylated purine nucleoside triphosphate hydrolase</fullName>
    </alternativeName>
    <alternativeName>
        <fullName evidence="16">Nucleoside diphosphate-linked moiety X motif 1</fullName>
    </alternativeName>
</protein>
<evidence type="ECO:0000256" key="17">
    <source>
        <dbReference type="ARBA" id="ARBA00030634"/>
    </source>
</evidence>
<evidence type="ECO:0000256" key="24">
    <source>
        <dbReference type="ARBA" id="ARBA00053094"/>
    </source>
</evidence>
<comment type="catalytic activity">
    <reaction evidence="12">
        <text>8-oxo-dGTP + H2O = 8-oxo-dGMP + diphosphate + H(+)</text>
        <dbReference type="Rhea" id="RHEA:31575"/>
        <dbReference type="ChEBI" id="CHEBI:15377"/>
        <dbReference type="ChEBI" id="CHEBI:15378"/>
        <dbReference type="ChEBI" id="CHEBI:33019"/>
        <dbReference type="ChEBI" id="CHEBI:63224"/>
        <dbReference type="ChEBI" id="CHEBI:77896"/>
    </reaction>
    <physiologicalReaction direction="left-to-right" evidence="12">
        <dbReference type="Rhea" id="RHEA:31576"/>
    </physiologicalReaction>
</comment>
<comment type="function">
    <text evidence="24">Oxidized purine nucleoside triphosphate hydrolase which is a prominent sanitizer of the oxidized nucleotide pool. Catalyzes the hydrolysis of 2-oxo-dATP (2-hydroxy-dATP) into 2-oxo-dAMP. Also has a significant hydrolase activity toward 2-oxo-ATP, 8-oxo-dGTP and 8-oxo-dATP. Through the hydrolysis of oxidized purine nucleoside triphosphates, prevents their incorporation into DNA and the subsequent transversions A:T to C:G and G:C to T:A. Also catalyzes the hydrolysis of methylated purine nucleoside triphosphate preventing their integration into DNA. Through this antimutagenic activity protects cells from oxidative stress.</text>
</comment>
<dbReference type="InterPro" id="IPR003563">
    <property type="entry name" value="8ODP"/>
</dbReference>